<accession>A0A1N6DDM7</accession>
<dbReference type="OrthoDB" id="826810at2"/>
<evidence type="ECO:0000313" key="2">
    <source>
        <dbReference type="Proteomes" id="UP000185221"/>
    </source>
</evidence>
<sequence length="127" mass="14360">MSLSSFAKSDDPKTFMVIFKQKELKSLKTSIQKIEDQFSEAFKTKTYSGNSDLTLVIEVPSSEIDECSLGSFIVEIGEGQEMQLQEIAFRLFDLTEGKEELQSFISEYEEAQQLKKNGKLAKADTKL</sequence>
<gene>
    <name evidence="1" type="ORF">SAMN05444394_0739</name>
</gene>
<protein>
    <submittedName>
        <fullName evidence="1">Uncharacterized protein</fullName>
    </submittedName>
</protein>
<organism evidence="1 2">
    <name type="scientific">Algoriphagus halophilus</name>
    <dbReference type="NCBI Taxonomy" id="226505"/>
    <lineage>
        <taxon>Bacteria</taxon>
        <taxon>Pseudomonadati</taxon>
        <taxon>Bacteroidota</taxon>
        <taxon>Cytophagia</taxon>
        <taxon>Cytophagales</taxon>
        <taxon>Cyclobacteriaceae</taxon>
        <taxon>Algoriphagus</taxon>
    </lineage>
</organism>
<keyword evidence="2" id="KW-1185">Reference proteome</keyword>
<proteinExistence type="predicted"/>
<evidence type="ECO:0000313" key="1">
    <source>
        <dbReference type="EMBL" id="SIN68773.1"/>
    </source>
</evidence>
<dbReference type="Proteomes" id="UP000185221">
    <property type="component" value="Unassembled WGS sequence"/>
</dbReference>
<dbReference type="EMBL" id="FSRC01000001">
    <property type="protein sequence ID" value="SIN68773.1"/>
    <property type="molecule type" value="Genomic_DNA"/>
</dbReference>
<dbReference type="STRING" id="226505.SAMN05444394_0739"/>
<reference evidence="2" key="1">
    <citation type="submission" date="2016-11" db="EMBL/GenBank/DDBJ databases">
        <authorList>
            <person name="Varghese N."/>
            <person name="Submissions S."/>
        </authorList>
    </citation>
    <scope>NUCLEOTIDE SEQUENCE [LARGE SCALE GENOMIC DNA]</scope>
    <source>
        <strain evidence="2">DSM 15292</strain>
    </source>
</reference>
<name>A0A1N6DDM7_9BACT</name>
<dbReference type="RefSeq" id="WP_143185822.1">
    <property type="nucleotide sequence ID" value="NZ_FSRC01000001.1"/>
</dbReference>
<dbReference type="AlphaFoldDB" id="A0A1N6DDM7"/>